<organism evidence="2 3">
    <name type="scientific">Candidatus Methanocrinis alkalitolerans</name>
    <dbReference type="NCBI Taxonomy" id="3033395"/>
    <lineage>
        <taxon>Archaea</taxon>
        <taxon>Methanobacteriati</taxon>
        <taxon>Methanobacteriota</taxon>
        <taxon>Stenosarchaea group</taxon>
        <taxon>Methanomicrobia</taxon>
        <taxon>Methanotrichales</taxon>
        <taxon>Methanotrichaceae</taxon>
        <taxon>Methanocrinis</taxon>
    </lineage>
</organism>
<protein>
    <submittedName>
        <fullName evidence="2">Uncharacterized protein</fullName>
    </submittedName>
</protein>
<keyword evidence="1" id="KW-0812">Transmembrane</keyword>
<feature type="non-terminal residue" evidence="2">
    <location>
        <position position="1"/>
    </location>
</feature>
<feature type="transmembrane region" description="Helical" evidence="1">
    <location>
        <begin position="280"/>
        <end position="297"/>
    </location>
</feature>
<comment type="caution">
    <text evidence="2">The sequence shown here is derived from an EMBL/GenBank/DDBJ whole genome shotgun (WGS) entry which is preliminary data.</text>
</comment>
<name>A0ABT5XG77_9EURY</name>
<accession>A0ABT5XG77</accession>
<dbReference type="Proteomes" id="UP001215956">
    <property type="component" value="Unassembled WGS sequence"/>
</dbReference>
<sequence>RPSVSARSFSGSSSVFCIVTISPFIRSILSVLLYQFSRKTIIRDISLEGKDLSKTADNFEKFCEELPFIPAGLCGYERLHPDKVDARLYPYLESISNKFYGSEWLNLSKPLARSYMFYLSKVVAERRNLARATDDSDSWAVAPYFSDEGKFDEIVYRSDGAEGYYSFLILENFIPSDLNNISITDIIDFIDDNKKLKTKFRNKITEFSRNLNTCESTDFALKLMEDYIFELEDSKSEFTNSLSLINSGKLNALFTIGIPVGVTVFGALGLNGNPYSFENISASILFGALAAYSEYSVRSKKLKNNSSLSYLINMDRQLDNLSKVGQCSRSLEEFIND</sequence>
<dbReference type="EMBL" id="JARFPL010000028">
    <property type="protein sequence ID" value="MDF0593720.1"/>
    <property type="molecule type" value="Genomic_DNA"/>
</dbReference>
<feature type="transmembrane region" description="Helical" evidence="1">
    <location>
        <begin position="250"/>
        <end position="268"/>
    </location>
</feature>
<keyword evidence="1" id="KW-0472">Membrane</keyword>
<keyword evidence="3" id="KW-1185">Reference proteome</keyword>
<keyword evidence="1" id="KW-1133">Transmembrane helix</keyword>
<proteinExistence type="predicted"/>
<gene>
    <name evidence="2" type="ORF">P0O24_09000</name>
</gene>
<dbReference type="RefSeq" id="WP_316969422.1">
    <property type="nucleotide sequence ID" value="NZ_JARFPL010000028.1"/>
</dbReference>
<feature type="transmembrane region" description="Helical" evidence="1">
    <location>
        <begin position="12"/>
        <end position="34"/>
    </location>
</feature>
<evidence type="ECO:0000313" key="3">
    <source>
        <dbReference type="Proteomes" id="UP001215956"/>
    </source>
</evidence>
<reference evidence="2 3" key="1">
    <citation type="submission" date="2023-03" db="EMBL/GenBank/DDBJ databases">
        <title>Whole genome sequencing of Methanotrichaceae archaeon M04Ac.</title>
        <authorList>
            <person name="Khomyakova M.A."/>
            <person name="Merkel A.Y."/>
            <person name="Slobodkin A.I."/>
        </authorList>
    </citation>
    <scope>NUCLEOTIDE SEQUENCE [LARGE SCALE GENOMIC DNA]</scope>
    <source>
        <strain evidence="2 3">M04Ac</strain>
    </source>
</reference>
<evidence type="ECO:0000313" key="2">
    <source>
        <dbReference type="EMBL" id="MDF0593720.1"/>
    </source>
</evidence>
<evidence type="ECO:0000256" key="1">
    <source>
        <dbReference type="SAM" id="Phobius"/>
    </source>
</evidence>